<evidence type="ECO:0000256" key="9">
    <source>
        <dbReference type="SAM" id="Coils"/>
    </source>
</evidence>
<dbReference type="EC" id="2.7.13.3" evidence="2"/>
<gene>
    <name evidence="12" type="ORF">F7O44_01350</name>
</gene>
<evidence type="ECO:0000256" key="6">
    <source>
        <dbReference type="ARBA" id="ARBA00022777"/>
    </source>
</evidence>
<feature type="transmembrane region" description="Helical" evidence="10">
    <location>
        <begin position="43"/>
        <end position="61"/>
    </location>
</feature>
<sequence>MCLCIIAAWMALTSALPVVLTAGGILGAIVISEWIQETEEPGWAAWFVGTAFTLIACTFARRLRMTVEELREAQHQLAERSRAEERNRIAGEVHDVLGHVLTVSLLHIGSARLALDEEPDEARRALGEAERLTRESLDEVRSSVGLMRADGRGETAPLPDATAIPELAESFRRAGTRVEVTVEGDLAALGSTCGLVAYRIVQEALTNAAKHAPGEPVDVRAAVTVDDATVTITNNCFVDGAAVEGTGVRGMRERAEGVGGRLTAGPSITGWAVEAVLPV</sequence>
<protein>
    <recommendedName>
        <fullName evidence="2">histidine kinase</fullName>
        <ecNumber evidence="2">2.7.13.3</ecNumber>
    </recommendedName>
</protein>
<evidence type="ECO:0000256" key="1">
    <source>
        <dbReference type="ARBA" id="ARBA00000085"/>
    </source>
</evidence>
<keyword evidence="10" id="KW-0472">Membrane</keyword>
<evidence type="ECO:0000256" key="7">
    <source>
        <dbReference type="ARBA" id="ARBA00022840"/>
    </source>
</evidence>
<evidence type="ECO:0000256" key="2">
    <source>
        <dbReference type="ARBA" id="ARBA00012438"/>
    </source>
</evidence>
<dbReference type="AlphaFoldDB" id="A0A7K3LXF3"/>
<evidence type="ECO:0000256" key="10">
    <source>
        <dbReference type="SAM" id="Phobius"/>
    </source>
</evidence>
<feature type="coiled-coil region" evidence="9">
    <location>
        <begin position="60"/>
        <end position="87"/>
    </location>
</feature>
<keyword evidence="13" id="KW-1185">Reference proteome</keyword>
<dbReference type="GO" id="GO:0046983">
    <property type="term" value="F:protein dimerization activity"/>
    <property type="evidence" value="ECO:0007669"/>
    <property type="project" value="InterPro"/>
</dbReference>
<dbReference type="Pfam" id="PF07730">
    <property type="entry name" value="HisKA_3"/>
    <property type="match status" value="1"/>
</dbReference>
<dbReference type="Gene3D" id="1.20.5.1930">
    <property type="match status" value="1"/>
</dbReference>
<keyword evidence="7" id="KW-0067">ATP-binding</keyword>
<dbReference type="Proteomes" id="UP000460435">
    <property type="component" value="Unassembled WGS sequence"/>
</dbReference>
<keyword evidence="9" id="KW-0175">Coiled coil</keyword>
<keyword evidence="3" id="KW-0597">Phosphoprotein</keyword>
<evidence type="ECO:0000259" key="11">
    <source>
        <dbReference type="Pfam" id="PF07730"/>
    </source>
</evidence>
<accession>A0A7K3LXF3</accession>
<evidence type="ECO:0000313" key="13">
    <source>
        <dbReference type="Proteomes" id="UP000460435"/>
    </source>
</evidence>
<dbReference type="GO" id="GO:0005524">
    <property type="term" value="F:ATP binding"/>
    <property type="evidence" value="ECO:0007669"/>
    <property type="project" value="UniProtKB-KW"/>
</dbReference>
<dbReference type="SUPFAM" id="SSF55874">
    <property type="entry name" value="ATPase domain of HSP90 chaperone/DNA topoisomerase II/histidine kinase"/>
    <property type="match status" value="1"/>
</dbReference>
<dbReference type="GO" id="GO:0000155">
    <property type="term" value="F:phosphorelay sensor kinase activity"/>
    <property type="evidence" value="ECO:0007669"/>
    <property type="project" value="InterPro"/>
</dbReference>
<name>A0A7K3LXF3_9ACTN</name>
<keyword evidence="8" id="KW-0902">Two-component regulatory system</keyword>
<dbReference type="InterPro" id="IPR036890">
    <property type="entry name" value="HATPase_C_sf"/>
</dbReference>
<keyword evidence="10" id="KW-1133">Transmembrane helix</keyword>
<keyword evidence="10" id="KW-0812">Transmembrane</keyword>
<dbReference type="GO" id="GO:0016020">
    <property type="term" value="C:membrane"/>
    <property type="evidence" value="ECO:0007669"/>
    <property type="project" value="InterPro"/>
</dbReference>
<comment type="caution">
    <text evidence="12">The sequence shown here is derived from an EMBL/GenBank/DDBJ whole genome shotgun (WGS) entry which is preliminary data.</text>
</comment>
<dbReference type="PANTHER" id="PTHR24421">
    <property type="entry name" value="NITRATE/NITRITE SENSOR PROTEIN NARX-RELATED"/>
    <property type="match status" value="1"/>
</dbReference>
<keyword evidence="5" id="KW-0547">Nucleotide-binding</keyword>
<dbReference type="RefSeq" id="WP_162448396.1">
    <property type="nucleotide sequence ID" value="NZ_WLZY01000001.1"/>
</dbReference>
<reference evidence="12 13" key="1">
    <citation type="submission" date="2019-11" db="EMBL/GenBank/DDBJ databases">
        <authorList>
            <person name="Li X.-J."/>
            <person name="Feng X.-M."/>
        </authorList>
    </citation>
    <scope>NUCLEOTIDE SEQUENCE [LARGE SCALE GENOMIC DNA]</scope>
    <source>
        <strain evidence="12 13">XMNu-373</strain>
    </source>
</reference>
<evidence type="ECO:0000256" key="8">
    <source>
        <dbReference type="ARBA" id="ARBA00023012"/>
    </source>
</evidence>
<dbReference type="InterPro" id="IPR050482">
    <property type="entry name" value="Sensor_HK_TwoCompSys"/>
</dbReference>
<evidence type="ECO:0000313" key="12">
    <source>
        <dbReference type="EMBL" id="NDL55709.1"/>
    </source>
</evidence>
<dbReference type="CDD" id="cd16917">
    <property type="entry name" value="HATPase_UhpB-NarQ-NarX-like"/>
    <property type="match status" value="1"/>
</dbReference>
<keyword evidence="6" id="KW-0418">Kinase</keyword>
<comment type="catalytic activity">
    <reaction evidence="1">
        <text>ATP + protein L-histidine = ADP + protein N-phospho-L-histidine.</text>
        <dbReference type="EC" id="2.7.13.3"/>
    </reaction>
</comment>
<dbReference type="Gene3D" id="3.30.565.10">
    <property type="entry name" value="Histidine kinase-like ATPase, C-terminal domain"/>
    <property type="match status" value="1"/>
</dbReference>
<evidence type="ECO:0000256" key="4">
    <source>
        <dbReference type="ARBA" id="ARBA00022679"/>
    </source>
</evidence>
<dbReference type="EMBL" id="WLZY01000001">
    <property type="protein sequence ID" value="NDL55709.1"/>
    <property type="molecule type" value="Genomic_DNA"/>
</dbReference>
<organism evidence="12 13">
    <name type="scientific">Phytoactinopolyspora mesophila</name>
    <dbReference type="NCBI Taxonomy" id="2650750"/>
    <lineage>
        <taxon>Bacteria</taxon>
        <taxon>Bacillati</taxon>
        <taxon>Actinomycetota</taxon>
        <taxon>Actinomycetes</taxon>
        <taxon>Jiangellales</taxon>
        <taxon>Jiangellaceae</taxon>
        <taxon>Phytoactinopolyspora</taxon>
    </lineage>
</organism>
<keyword evidence="4" id="KW-0808">Transferase</keyword>
<proteinExistence type="predicted"/>
<evidence type="ECO:0000256" key="3">
    <source>
        <dbReference type="ARBA" id="ARBA00022553"/>
    </source>
</evidence>
<feature type="domain" description="Signal transduction histidine kinase subgroup 3 dimerisation and phosphoacceptor" evidence="11">
    <location>
        <begin position="85"/>
        <end position="150"/>
    </location>
</feature>
<dbReference type="InterPro" id="IPR011712">
    <property type="entry name" value="Sig_transdc_His_kin_sub3_dim/P"/>
</dbReference>
<dbReference type="PANTHER" id="PTHR24421:SF10">
    <property type="entry name" value="NITRATE_NITRITE SENSOR PROTEIN NARQ"/>
    <property type="match status" value="1"/>
</dbReference>
<evidence type="ECO:0000256" key="5">
    <source>
        <dbReference type="ARBA" id="ARBA00022741"/>
    </source>
</evidence>